<dbReference type="InterPro" id="IPR002938">
    <property type="entry name" value="FAD-bd"/>
</dbReference>
<dbReference type="InterPro" id="IPR050407">
    <property type="entry name" value="Geranylgeranyl_reductase"/>
</dbReference>
<feature type="domain" description="FAD-binding" evidence="1">
    <location>
        <begin position="5"/>
        <end position="121"/>
    </location>
</feature>
<keyword evidence="3" id="KW-1185">Reference proteome</keyword>
<organism evidence="2 3">
    <name type="scientific">Sphingomonas qomolangmaensis</name>
    <dbReference type="NCBI Taxonomy" id="2918765"/>
    <lineage>
        <taxon>Bacteria</taxon>
        <taxon>Pseudomonadati</taxon>
        <taxon>Pseudomonadota</taxon>
        <taxon>Alphaproteobacteria</taxon>
        <taxon>Sphingomonadales</taxon>
        <taxon>Sphingomonadaceae</taxon>
        <taxon>Sphingomonas</taxon>
    </lineage>
</organism>
<name>A0ABY5L820_9SPHN</name>
<proteinExistence type="predicted"/>
<keyword evidence="2" id="KW-0560">Oxidoreductase</keyword>
<dbReference type="GO" id="GO:0004497">
    <property type="term" value="F:monooxygenase activity"/>
    <property type="evidence" value="ECO:0007669"/>
    <property type="project" value="UniProtKB-KW"/>
</dbReference>
<dbReference type="InterPro" id="IPR036188">
    <property type="entry name" value="FAD/NAD-bd_sf"/>
</dbReference>
<gene>
    <name evidence="2" type="ORF">NMP03_12225</name>
</gene>
<dbReference type="Pfam" id="PF01494">
    <property type="entry name" value="FAD_binding_3"/>
    <property type="match status" value="1"/>
</dbReference>
<dbReference type="EMBL" id="CP101740">
    <property type="protein sequence ID" value="UUL81949.1"/>
    <property type="molecule type" value="Genomic_DNA"/>
</dbReference>
<dbReference type="Gene3D" id="3.50.50.60">
    <property type="entry name" value="FAD/NAD(P)-binding domain"/>
    <property type="match status" value="1"/>
</dbReference>
<dbReference type="RefSeq" id="WP_256505702.1">
    <property type="nucleotide sequence ID" value="NZ_CP101740.1"/>
</dbReference>
<evidence type="ECO:0000313" key="3">
    <source>
        <dbReference type="Proteomes" id="UP001058533"/>
    </source>
</evidence>
<dbReference type="Proteomes" id="UP001058533">
    <property type="component" value="Chromosome"/>
</dbReference>
<accession>A0ABY5L820</accession>
<protein>
    <submittedName>
        <fullName evidence="2">FAD-dependent monooxygenase</fullName>
    </submittedName>
</protein>
<reference evidence="2" key="1">
    <citation type="submission" date="2022-07" db="EMBL/GenBank/DDBJ databases">
        <title>Sphingomonas sp. nov., a novel bacterium isolated from the north slope of the Mount Everest.</title>
        <authorList>
            <person name="Cui X."/>
            <person name="Liu Y."/>
        </authorList>
    </citation>
    <scope>NUCLEOTIDE SEQUENCE</scope>
    <source>
        <strain evidence="2">S5-59</strain>
    </source>
</reference>
<evidence type="ECO:0000313" key="2">
    <source>
        <dbReference type="EMBL" id="UUL81949.1"/>
    </source>
</evidence>
<dbReference type="SUPFAM" id="SSF51905">
    <property type="entry name" value="FAD/NAD(P)-binding domain"/>
    <property type="match status" value="1"/>
</dbReference>
<keyword evidence="2" id="KW-0503">Monooxygenase</keyword>
<sequence length="369" mass="38157">MQAPLIVGAGPAGCAAAITLARAGAPPLVIERNAETGDAICGGFLSWCTLDALERLGIARDTLGAADVTRVRLFAGSHRTEAALPHAAKGVSRRHLDTLMQAHAMTSGATIDRGVAVRGFDDGTLRLADGGELAPPTLFLATGKHDLRGLPRDTPTLADPTIGLRTRIPPAPGLTRLVRGAIELHLFDRGYVGLMLQEDGSANLCLAVRRSRMRAEGDPEALLAAIGREVPALGDRLAYGSGAIDAIANVPYGWRALAAPFAAWRLGDQAAVIPSLAGEGMGIAIASGVAAAHAWAAGATADTYQRAFAQRSRAPVARARLLRDLAERPAGARLLLAAAAAIPGGAALAARLTRITHLPIDARPPAQHI</sequence>
<dbReference type="PANTHER" id="PTHR42685">
    <property type="entry name" value="GERANYLGERANYL DIPHOSPHATE REDUCTASE"/>
    <property type="match status" value="1"/>
</dbReference>
<dbReference type="PANTHER" id="PTHR42685:SF22">
    <property type="entry name" value="CONDITIONED MEDIUM FACTOR RECEPTOR 1"/>
    <property type="match status" value="1"/>
</dbReference>
<evidence type="ECO:0000259" key="1">
    <source>
        <dbReference type="Pfam" id="PF01494"/>
    </source>
</evidence>